<accession>F2NNA1</accession>
<comment type="similarity">
    <text evidence="1">Belongs to the CRISPR-associated Csm3 family.</text>
</comment>
<dbReference type="GO" id="GO:0051607">
    <property type="term" value="P:defense response to virus"/>
    <property type="evidence" value="ECO:0007669"/>
    <property type="project" value="UniProtKB-KW"/>
</dbReference>
<keyword evidence="11" id="KW-1185">Reference proteome</keyword>
<keyword evidence="3" id="KW-0540">Nuclease</keyword>
<dbReference type="EMBL" id="CP002630">
    <property type="protein sequence ID" value="AEB10942.1"/>
    <property type="molecule type" value="Genomic_DNA"/>
</dbReference>
<evidence type="ECO:0000256" key="6">
    <source>
        <dbReference type="ARBA" id="ARBA00022884"/>
    </source>
</evidence>
<dbReference type="PANTHER" id="PTHR35579">
    <property type="entry name" value="CRISPR SYSTEM CMS ENDORIBONUCLEASE CSM3"/>
    <property type="match status" value="1"/>
</dbReference>
<evidence type="ECO:0000313" key="11">
    <source>
        <dbReference type="Proteomes" id="UP000007030"/>
    </source>
</evidence>
<evidence type="ECO:0000256" key="8">
    <source>
        <dbReference type="ARBA" id="ARBA00033183"/>
    </source>
</evidence>
<dbReference type="Pfam" id="PF03787">
    <property type="entry name" value="RAMPs"/>
    <property type="match status" value="1"/>
</dbReference>
<evidence type="ECO:0000256" key="7">
    <source>
        <dbReference type="ARBA" id="ARBA00023118"/>
    </source>
</evidence>
<dbReference type="KEGG" id="mhd:Marky_0179"/>
<feature type="domain" description="CRISPR type III-associated protein" evidence="9">
    <location>
        <begin position="12"/>
        <end position="215"/>
    </location>
</feature>
<dbReference type="STRING" id="869210.Marky_0179"/>
<dbReference type="GO" id="GO:0004519">
    <property type="term" value="F:endonuclease activity"/>
    <property type="evidence" value="ECO:0007669"/>
    <property type="project" value="UniProtKB-KW"/>
</dbReference>
<evidence type="ECO:0000256" key="2">
    <source>
        <dbReference type="ARBA" id="ARBA00022150"/>
    </source>
</evidence>
<dbReference type="InterPro" id="IPR013412">
    <property type="entry name" value="CRISPR-assoc_RAMP_Csm3"/>
</dbReference>
<evidence type="ECO:0000313" key="10">
    <source>
        <dbReference type="EMBL" id="AEB10942.1"/>
    </source>
</evidence>
<dbReference type="AlphaFoldDB" id="F2NNA1"/>
<dbReference type="RefSeq" id="WP_013702997.1">
    <property type="nucleotide sequence ID" value="NC_015387.1"/>
</dbReference>
<dbReference type="HOGENOM" id="CLU_067743_0_0_0"/>
<sequence>MRLLKLKVIRGELEAKTGLRIGGSREGLEIGGVDNPVIRNPLTGEPYVPGSSIKGKMRSLIEWSLGDEYLVDDTKHTHSCTRADCPVCRVFGSTAADSRPDQGVRGPTRLIVRDAYLTPASRQALQEMNLERGTLFTEIKQEVFIPRLGGDANPRTMERVPAGTRFEFEMVYKVFDTGDGGQTDEQYFEEIVQKGLRLLELDALGGSTSRGYGQIRFRNLEILEIDAQTGQETRLEPVREG</sequence>
<keyword evidence="6" id="KW-0694">RNA-binding</keyword>
<dbReference type="NCBIfam" id="TIGR02582">
    <property type="entry name" value="cas7_TM1809"/>
    <property type="match status" value="1"/>
</dbReference>
<protein>
    <recommendedName>
        <fullName evidence="2">CRISPR system Cms endoribonuclease Csm3</fullName>
    </recommendedName>
    <alternativeName>
        <fullName evidence="8">CRISPR type III A-associated RAMP protein Csm3</fullName>
    </alternativeName>
</protein>
<keyword evidence="4" id="KW-0255">Endonuclease</keyword>
<evidence type="ECO:0000259" key="9">
    <source>
        <dbReference type="Pfam" id="PF03787"/>
    </source>
</evidence>
<dbReference type="OrthoDB" id="1063910at2"/>
<dbReference type="GO" id="GO:0016787">
    <property type="term" value="F:hydrolase activity"/>
    <property type="evidence" value="ECO:0007669"/>
    <property type="project" value="UniProtKB-KW"/>
</dbReference>
<keyword evidence="7" id="KW-0051">Antiviral defense</keyword>
<evidence type="ECO:0000256" key="5">
    <source>
        <dbReference type="ARBA" id="ARBA00022801"/>
    </source>
</evidence>
<dbReference type="InterPro" id="IPR052216">
    <property type="entry name" value="CRISPR_Csm3_endoribonuclease"/>
</dbReference>
<evidence type="ECO:0000256" key="1">
    <source>
        <dbReference type="ARBA" id="ARBA00006342"/>
    </source>
</evidence>
<dbReference type="Proteomes" id="UP000007030">
    <property type="component" value="Chromosome"/>
</dbReference>
<keyword evidence="5" id="KW-0378">Hydrolase</keyword>
<gene>
    <name evidence="10" type="ordered locus">Marky_0179</name>
</gene>
<dbReference type="PANTHER" id="PTHR35579:SF3">
    <property type="entry name" value="CRISPR SYSTEM CMS ENDORIBONUCLEASE CSM3"/>
    <property type="match status" value="1"/>
</dbReference>
<evidence type="ECO:0000256" key="3">
    <source>
        <dbReference type="ARBA" id="ARBA00022722"/>
    </source>
</evidence>
<name>F2NNA1_MARHT</name>
<dbReference type="InterPro" id="IPR005537">
    <property type="entry name" value="RAMP_III_fam"/>
</dbReference>
<organism evidence="10 11">
    <name type="scientific">Marinithermus hydrothermalis (strain DSM 14884 / JCM 11576 / T1)</name>
    <dbReference type="NCBI Taxonomy" id="869210"/>
    <lineage>
        <taxon>Bacteria</taxon>
        <taxon>Thermotogati</taxon>
        <taxon>Deinococcota</taxon>
        <taxon>Deinococci</taxon>
        <taxon>Thermales</taxon>
        <taxon>Thermaceae</taxon>
        <taxon>Marinithermus</taxon>
    </lineage>
</organism>
<evidence type="ECO:0000256" key="4">
    <source>
        <dbReference type="ARBA" id="ARBA00022759"/>
    </source>
</evidence>
<dbReference type="CDD" id="cd09684">
    <property type="entry name" value="Csm3_III-A"/>
    <property type="match status" value="1"/>
</dbReference>
<dbReference type="eggNOG" id="COG1337">
    <property type="taxonomic scope" value="Bacteria"/>
</dbReference>
<reference evidence="10 11" key="1">
    <citation type="journal article" date="2012" name="Stand. Genomic Sci.">
        <title>Complete genome sequence of the aerobic, heterotroph Marinithermus hydrothermalis type strain (T1(T)) from a deep-sea hydrothermal vent chimney.</title>
        <authorList>
            <person name="Copeland A."/>
            <person name="Gu W."/>
            <person name="Yasawong M."/>
            <person name="Lapidus A."/>
            <person name="Lucas S."/>
            <person name="Deshpande S."/>
            <person name="Pagani I."/>
            <person name="Tapia R."/>
            <person name="Cheng J.F."/>
            <person name="Goodwin L.A."/>
            <person name="Pitluck S."/>
            <person name="Liolios K."/>
            <person name="Ivanova N."/>
            <person name="Mavromatis K."/>
            <person name="Mikhailova N."/>
            <person name="Pati A."/>
            <person name="Chen A."/>
            <person name="Palaniappan K."/>
            <person name="Land M."/>
            <person name="Pan C."/>
            <person name="Brambilla E.M."/>
            <person name="Rohde M."/>
            <person name="Tindall B.J."/>
            <person name="Sikorski J."/>
            <person name="Goker M."/>
            <person name="Detter J.C."/>
            <person name="Bristow J."/>
            <person name="Eisen J.A."/>
            <person name="Markowitz V."/>
            <person name="Hugenholtz P."/>
            <person name="Kyrpides N.C."/>
            <person name="Klenk H.P."/>
            <person name="Woyke T."/>
        </authorList>
    </citation>
    <scope>NUCLEOTIDE SEQUENCE [LARGE SCALE GENOMIC DNA]</scope>
    <source>
        <strain evidence="11">DSM 14884 / JCM 11576 / T1</strain>
    </source>
</reference>
<proteinExistence type="inferred from homology"/>
<dbReference type="GO" id="GO:0003723">
    <property type="term" value="F:RNA binding"/>
    <property type="evidence" value="ECO:0007669"/>
    <property type="project" value="UniProtKB-KW"/>
</dbReference>